<dbReference type="InterPro" id="IPR002672">
    <property type="entry name" value="Ribosomal_eL28"/>
</dbReference>
<sequence>MAQERRKKCKISPAAPTQCRRQRDQPPALRRPFPLRPHRFSQHITVKMSLPNVSADLIWEITRNNNSYLVKRNTGDGVQLSRDPLNLANKNSRKHAGYVNEKAVGISADGDKGVHVVSKTKASRQPAKNAHKRTFGSHNRKYVYEPGGPKALSPDLVSARETTQLTQYSPTQDLQEHCLFHRQVRIPPRPPRGRHCPCLRHPPIPAPREARAREEAAWQRRQEGCSGVNSF</sequence>
<evidence type="ECO:0000256" key="4">
    <source>
        <dbReference type="SAM" id="MobiDB-lite"/>
    </source>
</evidence>
<protein>
    <recommendedName>
        <fullName evidence="5">Ribosomal eL28/Mak16 domain-containing protein</fullName>
    </recommendedName>
</protein>
<name>A0ABR4DR49_9PEZI</name>
<evidence type="ECO:0000259" key="5">
    <source>
        <dbReference type="Pfam" id="PF01778"/>
    </source>
</evidence>
<dbReference type="Proteomes" id="UP001600888">
    <property type="component" value="Unassembled WGS sequence"/>
</dbReference>
<evidence type="ECO:0000256" key="3">
    <source>
        <dbReference type="ARBA" id="ARBA00023274"/>
    </source>
</evidence>
<keyword evidence="2" id="KW-0689">Ribosomal protein</keyword>
<evidence type="ECO:0000256" key="2">
    <source>
        <dbReference type="ARBA" id="ARBA00022980"/>
    </source>
</evidence>
<dbReference type="EMBL" id="JBAWTH010000218">
    <property type="protein sequence ID" value="KAL2272742.1"/>
    <property type="molecule type" value="Genomic_DNA"/>
</dbReference>
<keyword evidence="3" id="KW-0687">Ribonucleoprotein</keyword>
<organism evidence="6 7">
    <name type="scientific">Diaporthe vaccinii</name>
    <dbReference type="NCBI Taxonomy" id="105482"/>
    <lineage>
        <taxon>Eukaryota</taxon>
        <taxon>Fungi</taxon>
        <taxon>Dikarya</taxon>
        <taxon>Ascomycota</taxon>
        <taxon>Pezizomycotina</taxon>
        <taxon>Sordariomycetes</taxon>
        <taxon>Sordariomycetidae</taxon>
        <taxon>Diaporthales</taxon>
        <taxon>Diaporthaceae</taxon>
        <taxon>Diaporthe</taxon>
        <taxon>Diaporthe eres species complex</taxon>
    </lineage>
</organism>
<keyword evidence="7" id="KW-1185">Reference proteome</keyword>
<comment type="similarity">
    <text evidence="1">Belongs to the eukaryotic ribosomal protein eL28 family.</text>
</comment>
<reference evidence="6 7" key="1">
    <citation type="submission" date="2024-03" db="EMBL/GenBank/DDBJ databases">
        <title>A high-quality draft genome sequence of Diaporthe vaccinii, a causative agent of upright dieback and viscid rot disease in cranberry plants.</title>
        <authorList>
            <person name="Sarrasin M."/>
            <person name="Lang B.F."/>
            <person name="Burger G."/>
        </authorList>
    </citation>
    <scope>NUCLEOTIDE SEQUENCE [LARGE SCALE GENOMIC DNA]</scope>
    <source>
        <strain evidence="6 7">IS7</strain>
    </source>
</reference>
<comment type="caution">
    <text evidence="6">The sequence shown here is derived from an EMBL/GenBank/DDBJ whole genome shotgun (WGS) entry which is preliminary data.</text>
</comment>
<dbReference type="Pfam" id="PF01778">
    <property type="entry name" value="Ribosomal_L28e"/>
    <property type="match status" value="1"/>
</dbReference>
<feature type="domain" description="Ribosomal eL28/Mak16" evidence="5">
    <location>
        <begin position="57"/>
        <end position="142"/>
    </location>
</feature>
<accession>A0ABR4DR49</accession>
<gene>
    <name evidence="6" type="ORF">FJTKL_06018</name>
</gene>
<evidence type="ECO:0000256" key="1">
    <source>
        <dbReference type="ARBA" id="ARBA00007926"/>
    </source>
</evidence>
<dbReference type="PANTHER" id="PTHR10544">
    <property type="entry name" value="60S RIBOSOMAL PROTEIN L28"/>
    <property type="match status" value="1"/>
</dbReference>
<feature type="compositionally biased region" description="Basic residues" evidence="4">
    <location>
        <begin position="1"/>
        <end position="10"/>
    </location>
</feature>
<dbReference type="InterPro" id="IPR029004">
    <property type="entry name" value="Ribosomal_eL28/Mak16"/>
</dbReference>
<proteinExistence type="inferred from homology"/>
<evidence type="ECO:0000313" key="7">
    <source>
        <dbReference type="Proteomes" id="UP001600888"/>
    </source>
</evidence>
<feature type="region of interest" description="Disordered" evidence="4">
    <location>
        <begin position="1"/>
        <end position="35"/>
    </location>
</feature>
<evidence type="ECO:0000313" key="6">
    <source>
        <dbReference type="EMBL" id="KAL2272742.1"/>
    </source>
</evidence>
<dbReference type="Gene3D" id="3.30.390.110">
    <property type="match status" value="1"/>
</dbReference>